<evidence type="ECO:0000313" key="1">
    <source>
        <dbReference type="EMBL" id="PWN51065.1"/>
    </source>
</evidence>
<dbReference type="Proteomes" id="UP000245626">
    <property type="component" value="Unassembled WGS sequence"/>
</dbReference>
<organism evidence="1 2">
    <name type="scientific">Violaceomyces palustris</name>
    <dbReference type="NCBI Taxonomy" id="1673888"/>
    <lineage>
        <taxon>Eukaryota</taxon>
        <taxon>Fungi</taxon>
        <taxon>Dikarya</taxon>
        <taxon>Basidiomycota</taxon>
        <taxon>Ustilaginomycotina</taxon>
        <taxon>Ustilaginomycetes</taxon>
        <taxon>Violaceomycetales</taxon>
        <taxon>Violaceomycetaceae</taxon>
        <taxon>Violaceomyces</taxon>
    </lineage>
</organism>
<evidence type="ECO:0000313" key="2">
    <source>
        <dbReference type="Proteomes" id="UP000245626"/>
    </source>
</evidence>
<gene>
    <name evidence="1" type="ORF">IE53DRAFT_368369</name>
</gene>
<dbReference type="EMBL" id="KZ819873">
    <property type="protein sequence ID" value="PWN51065.1"/>
    <property type="molecule type" value="Genomic_DNA"/>
</dbReference>
<protein>
    <submittedName>
        <fullName evidence="1">Uncharacterized protein</fullName>
    </submittedName>
</protein>
<reference evidence="1 2" key="1">
    <citation type="journal article" date="2018" name="Mol. Biol. Evol.">
        <title>Broad Genomic Sampling Reveals a Smut Pathogenic Ancestry of the Fungal Clade Ustilaginomycotina.</title>
        <authorList>
            <person name="Kijpornyongpan T."/>
            <person name="Mondo S.J."/>
            <person name="Barry K."/>
            <person name="Sandor L."/>
            <person name="Lee J."/>
            <person name="Lipzen A."/>
            <person name="Pangilinan J."/>
            <person name="LaButti K."/>
            <person name="Hainaut M."/>
            <person name="Henrissat B."/>
            <person name="Grigoriev I.V."/>
            <person name="Spatafora J.W."/>
            <person name="Aime M.C."/>
        </authorList>
    </citation>
    <scope>NUCLEOTIDE SEQUENCE [LARGE SCALE GENOMIC DNA]</scope>
    <source>
        <strain evidence="1 2">SA 807</strain>
    </source>
</reference>
<name>A0ACD0NYZ2_9BASI</name>
<keyword evidence="2" id="KW-1185">Reference proteome</keyword>
<accession>A0ACD0NYZ2</accession>
<proteinExistence type="predicted"/>
<sequence>MTLHQYFTLAFALHLNPLPTIDYVPVAGGSGSTDTDLSDSSSSGALKAGPTTRLESIVTNHPPHPIQTISFLLQYTKALESVGPWAQLIELLDNADPDPTFRNLREFFDARYDSQGRLIGSELASSSNSPRKPKRRTGSINRLKGHDGGLKQRESQAEDARKASFSKSAGTSSGLKMSWLRKNSSATTSVQNETEEESSDDGNEGTSVPARKLWKASSRASELHIPKRGNSVGSGGHHLEEDLKTVRFTVRLDLHNVGLAPAPPRPPSKVARRASRSNRLARSPESVNRAPSLSARLKSRSSNAAPAYGGGQNLSQVASPESMLSAAGISEGGYSIDAELAAEKRRVGALAHDESHFADRNDAPASPTKPRGPAPFMRSKAKLSSPKAQKTKEFSASTATVDSLEDHGRAMDDYGTSPDTSAAPNSSGFRSRKGSVVSIGYSANGNGPRRPSMIQRFLDFGFRKRSLTLTSSSDIAGCSSGGEDNGAKRNASKPKHSSSQPDPTSLSEGMQSLGVNGENRNDPPVLTPAEGHNHSEAGQHGKSEFESNDEALDLGEDDEDDPALAAGKTRALSSSSMPSRRRSSGGSGTRSGLGANQISVEPHLRPVQEDGAFDFSRLRSPSSAASMSASAGEESNWELDGVEADVDEHMEGGPKIAEGEDFLSLLRAAAEISLSVAKDRLEEDCKAADPDDSSSSPDKSVSEHGRASIDGFPSQKALGKRPESGGGGTPSRSHSTSRPSVELRRSPMRQGQDIEPQTKVAAFNDEEEEAWWPCGEVDPLPVSISCALSDALGWEGILRLCYGTGSKSHVAGDYLALGRAAAMEQKNKAHEKSVLAWRSNVASASASPMKETERPSFSAFASESDKTMAVSSNGFTPSQSEDPTMEAGERGSHGLPPGTELGGPDSLLGPAQEGLVTALRKRETLSSKDTRTWADWASLAQSIKGWVEEYETTRVRAGLAREIGVDPLPLRESHETGMDQLLAEDTDDTSALLLSANGLRVPRPAELSVSPLSHAPTLTKANHGDENDSDRAIQVSESSRSPPKSANPLPISQNHFTLSQPSYVQFGSSLTHNWTRRTSSLSLSSAGKGVVGWLGRDIPLCVKKDALNRAHGFRRRAGIPEGLPVGPDGEEFADYRWSRERLRVKHFATALTIGTDSLSHYLSQLSTSSWVHRSAWELDYLEMCVFKSPLVADRFPSPGESVVPSARSYRAPEDGSSIDRTKLCPFPTEDGEWDATAWKEWLSSIKEGDIIVPAVAWQAWWTLISVLNGADRSGRTYDLQVKTLDEPFEALTDLSAVYI</sequence>